<organism evidence="1 2">
    <name type="scientific">Paramagnetospirillum caucaseum</name>
    <dbReference type="NCBI Taxonomy" id="1244869"/>
    <lineage>
        <taxon>Bacteria</taxon>
        <taxon>Pseudomonadati</taxon>
        <taxon>Pseudomonadota</taxon>
        <taxon>Alphaproteobacteria</taxon>
        <taxon>Rhodospirillales</taxon>
        <taxon>Magnetospirillaceae</taxon>
        <taxon>Paramagnetospirillum</taxon>
    </lineage>
</organism>
<comment type="caution">
    <text evidence="1">The sequence shown here is derived from an EMBL/GenBank/DDBJ whole genome shotgun (WGS) entry which is preliminary data.</text>
</comment>
<protein>
    <recommendedName>
        <fullName evidence="3">DUF2188 domain-containing protein</fullName>
    </recommendedName>
</protein>
<dbReference type="OrthoDB" id="8449790at2"/>
<dbReference type="InterPro" id="IPR009531">
    <property type="entry name" value="DUF1150"/>
</dbReference>
<dbReference type="STRING" id="1244869.H261_17096"/>
<accession>M2Z2Z0</accession>
<dbReference type="Proteomes" id="UP000011744">
    <property type="component" value="Unassembled WGS sequence"/>
</dbReference>
<sequence>MKTMDNKPMIMGHHMMSAADFANWGVPAIAYFKHEDNGGQGGWSIHAADGTVIGAAPSRDTAFAAIVQHEMEPMSVH</sequence>
<dbReference type="PATRIC" id="fig|1244869.3.peg.3429"/>
<dbReference type="eggNOG" id="COG5568">
    <property type="taxonomic scope" value="Bacteria"/>
</dbReference>
<evidence type="ECO:0000313" key="1">
    <source>
        <dbReference type="EMBL" id="EME68700.1"/>
    </source>
</evidence>
<dbReference type="RefSeq" id="WP_008619909.1">
    <property type="nucleotide sequence ID" value="NZ_AONQ01000055.1"/>
</dbReference>
<name>M2Z2Z0_9PROT</name>
<proteinExistence type="predicted"/>
<gene>
    <name evidence="1" type="ORF">H261_17096</name>
</gene>
<dbReference type="AlphaFoldDB" id="M2Z2Z0"/>
<keyword evidence="2" id="KW-1185">Reference proteome</keyword>
<dbReference type="Pfam" id="PF06620">
    <property type="entry name" value="DUF1150"/>
    <property type="match status" value="1"/>
</dbReference>
<evidence type="ECO:0000313" key="2">
    <source>
        <dbReference type="Proteomes" id="UP000011744"/>
    </source>
</evidence>
<evidence type="ECO:0008006" key="3">
    <source>
        <dbReference type="Google" id="ProtNLM"/>
    </source>
</evidence>
<dbReference type="EMBL" id="AONQ01000055">
    <property type="protein sequence ID" value="EME68700.1"/>
    <property type="molecule type" value="Genomic_DNA"/>
</dbReference>
<reference evidence="1 2" key="1">
    <citation type="journal article" date="2014" name="Genome Announc.">
        <title>Draft Genome Sequence of Magnetospirillum sp. Strain SO-1, a Freshwater Magnetotactic Bacterium Isolated from the Ol'khovka River, Russia.</title>
        <authorList>
            <person name="Grouzdev D.S."/>
            <person name="Dziuba M.V."/>
            <person name="Sukhacheva M.S."/>
            <person name="Mardanov A.V."/>
            <person name="Beletskiy A.V."/>
            <person name="Kuznetsov B.B."/>
            <person name="Skryabin K.G."/>
        </authorList>
    </citation>
    <scope>NUCLEOTIDE SEQUENCE [LARGE SCALE GENOMIC DNA]</scope>
    <source>
        <strain evidence="1 2">SO-1</strain>
    </source>
</reference>